<sequence>EYVSDHKSTEEYPTWRIFLSYYDVFGDEIPFQHKQRPFRKNAPSDTWYSDEFLSCPRAMTRYDETTSCEHIDYNEIAAFIHNYGHSIKELFNLCDNSISTVCVFGSTLIRRIPK</sequence>
<reference evidence="1" key="1">
    <citation type="submission" date="2022-11" db="EMBL/GenBank/DDBJ databases">
        <title>Centuries of genome instability and evolution in soft-shell clam transmissible cancer (bioRxiv).</title>
        <authorList>
            <person name="Hart S.F.M."/>
            <person name="Yonemitsu M.A."/>
            <person name="Giersch R.M."/>
            <person name="Beal B.F."/>
            <person name="Arriagada G."/>
            <person name="Davis B.W."/>
            <person name="Ostrander E.A."/>
            <person name="Goff S.P."/>
            <person name="Metzger M.J."/>
        </authorList>
    </citation>
    <scope>NUCLEOTIDE SEQUENCE</scope>
    <source>
        <strain evidence="1">MELC-2E11</strain>
        <tissue evidence="1">Siphon/mantle</tissue>
    </source>
</reference>
<protein>
    <submittedName>
        <fullName evidence="1">Uncharacterized protein</fullName>
    </submittedName>
</protein>
<evidence type="ECO:0000313" key="2">
    <source>
        <dbReference type="Proteomes" id="UP001164746"/>
    </source>
</evidence>
<name>A0ABY7FHB8_MYAAR</name>
<dbReference type="EMBL" id="CP111022">
    <property type="protein sequence ID" value="WAR20269.1"/>
    <property type="molecule type" value="Genomic_DNA"/>
</dbReference>
<gene>
    <name evidence="1" type="ORF">MAR_002107</name>
</gene>
<keyword evidence="2" id="KW-1185">Reference proteome</keyword>
<organism evidence="1 2">
    <name type="scientific">Mya arenaria</name>
    <name type="common">Soft-shell clam</name>
    <dbReference type="NCBI Taxonomy" id="6604"/>
    <lineage>
        <taxon>Eukaryota</taxon>
        <taxon>Metazoa</taxon>
        <taxon>Spiralia</taxon>
        <taxon>Lophotrochozoa</taxon>
        <taxon>Mollusca</taxon>
        <taxon>Bivalvia</taxon>
        <taxon>Autobranchia</taxon>
        <taxon>Heteroconchia</taxon>
        <taxon>Euheterodonta</taxon>
        <taxon>Imparidentia</taxon>
        <taxon>Neoheterodontei</taxon>
        <taxon>Myida</taxon>
        <taxon>Myoidea</taxon>
        <taxon>Myidae</taxon>
        <taxon>Mya</taxon>
    </lineage>
</organism>
<accession>A0ABY7FHB8</accession>
<dbReference type="Proteomes" id="UP001164746">
    <property type="component" value="Chromosome 11"/>
</dbReference>
<feature type="non-terminal residue" evidence="1">
    <location>
        <position position="114"/>
    </location>
</feature>
<proteinExistence type="predicted"/>
<evidence type="ECO:0000313" key="1">
    <source>
        <dbReference type="EMBL" id="WAR20269.1"/>
    </source>
</evidence>